<dbReference type="InterPro" id="IPR006543">
    <property type="entry name" value="Histidinol-phos"/>
</dbReference>
<dbReference type="InterPro" id="IPR004446">
    <property type="entry name" value="Heptose_bisP_phosphatase"/>
</dbReference>
<evidence type="ECO:0000256" key="15">
    <source>
        <dbReference type="PIRSR" id="PIRSR004682-1"/>
    </source>
</evidence>
<evidence type="ECO:0000256" key="12">
    <source>
        <dbReference type="ARBA" id="ARBA00023277"/>
    </source>
</evidence>
<dbReference type="NCBIfam" id="NF006506">
    <property type="entry name" value="PRK08942.1"/>
    <property type="match status" value="1"/>
</dbReference>
<dbReference type="InterPro" id="IPR023214">
    <property type="entry name" value="HAD_sf"/>
</dbReference>
<evidence type="ECO:0000256" key="4">
    <source>
        <dbReference type="ARBA" id="ARBA00004496"/>
    </source>
</evidence>
<comment type="cofactor">
    <cofactor evidence="2 17">
        <name>Mg(2+)</name>
        <dbReference type="ChEBI" id="CHEBI:18420"/>
    </cofactor>
</comment>
<feature type="active site" description="Nucleophile" evidence="15">
    <location>
        <position position="8"/>
    </location>
</feature>
<dbReference type="InterPro" id="IPR006549">
    <property type="entry name" value="HAD-SF_hydro_IIIA"/>
</dbReference>
<dbReference type="EMBL" id="CP159578">
    <property type="protein sequence ID" value="XCJ79636.1"/>
    <property type="molecule type" value="Genomic_DNA"/>
</dbReference>
<evidence type="ECO:0000256" key="16">
    <source>
        <dbReference type="PIRSR" id="PIRSR004682-3"/>
    </source>
</evidence>
<evidence type="ECO:0000256" key="2">
    <source>
        <dbReference type="ARBA" id="ARBA00001946"/>
    </source>
</evidence>
<feature type="site" description="Contributes to substrate recognition" evidence="16">
    <location>
        <position position="101"/>
    </location>
</feature>
<dbReference type="CDD" id="cd07503">
    <property type="entry name" value="HAD_HisB-N"/>
    <property type="match status" value="1"/>
</dbReference>
<dbReference type="NCBIfam" id="TIGR01662">
    <property type="entry name" value="HAD-SF-IIIA"/>
    <property type="match status" value="1"/>
</dbReference>
<dbReference type="GO" id="GO:0005737">
    <property type="term" value="C:cytoplasm"/>
    <property type="evidence" value="ECO:0007669"/>
    <property type="project" value="UniProtKB-SubCell"/>
</dbReference>
<keyword evidence="9 14" id="KW-0378">Hydrolase</keyword>
<evidence type="ECO:0000256" key="1">
    <source>
        <dbReference type="ARBA" id="ARBA00001226"/>
    </source>
</evidence>
<evidence type="ECO:0000256" key="7">
    <source>
        <dbReference type="ARBA" id="ARBA00022490"/>
    </source>
</evidence>
<keyword evidence="7 14" id="KW-0963">Cytoplasm</keyword>
<dbReference type="PIRSF" id="PIRSF004682">
    <property type="entry name" value="GmhB"/>
    <property type="match status" value="1"/>
</dbReference>
<comment type="pathway">
    <text evidence="5">Nucleotide-sugar biosynthesis; ADP-L-glycero-beta-D-manno-heptose biosynthesis; ADP-L-glycero-beta-D-manno-heptose from D-glycero-beta-D-manno-heptose 7-phosphate: step 2/4.</text>
</comment>
<feature type="binding site" evidence="17">
    <location>
        <position position="8"/>
    </location>
    <ligand>
        <name>Mg(2+)</name>
        <dbReference type="ChEBI" id="CHEBI:18420"/>
    </ligand>
</feature>
<protein>
    <recommendedName>
        <fullName evidence="14">D,D-heptose 1,7-bisphosphate phosphatase</fullName>
        <ecNumber evidence="14">3.1.3.-</ecNumber>
    </recommendedName>
</protein>
<organism evidence="18">
    <name type="scientific">Salinicola endophyticus</name>
    <dbReference type="NCBI Taxonomy" id="1949083"/>
    <lineage>
        <taxon>Bacteria</taxon>
        <taxon>Pseudomonadati</taxon>
        <taxon>Pseudomonadota</taxon>
        <taxon>Gammaproteobacteria</taxon>
        <taxon>Oceanospirillales</taxon>
        <taxon>Halomonadaceae</taxon>
        <taxon>Salinicola</taxon>
    </lineage>
</organism>
<evidence type="ECO:0000256" key="8">
    <source>
        <dbReference type="ARBA" id="ARBA00022723"/>
    </source>
</evidence>
<dbReference type="Gene3D" id="3.40.50.1000">
    <property type="entry name" value="HAD superfamily/HAD-like"/>
    <property type="match status" value="1"/>
</dbReference>
<dbReference type="EC" id="3.1.3.-" evidence="14"/>
<keyword evidence="10 17" id="KW-0862">Zinc</keyword>
<evidence type="ECO:0000256" key="6">
    <source>
        <dbReference type="ARBA" id="ARBA00011245"/>
    </source>
</evidence>
<feature type="binding site" evidence="17">
    <location>
        <position position="92"/>
    </location>
    <ligand>
        <name>Zn(2+)</name>
        <dbReference type="ChEBI" id="CHEBI:29105"/>
    </ligand>
</feature>
<feature type="binding site" evidence="17">
    <location>
        <position position="98"/>
    </location>
    <ligand>
        <name>Zn(2+)</name>
        <dbReference type="ChEBI" id="CHEBI:29105"/>
    </ligand>
</feature>
<sequence length="182" mass="19986">MQKLVILDRDGVINEDSDAYIKSLDEWHPYPSAMEAIATLTQAGWQVAIATNQSGIGRGYYDRNTLDAIHSRLRALVHQAGGEIVYIAYCPHLPQDECDCRKPKPGLLLQIQQALGLPTLTGSWMVGDSLRDIEAGIAAGAQTALVSTGKGERYARDVAREHPETWHCDDLADFVERLLAAT</sequence>
<comment type="catalytic activity">
    <reaction evidence="1">
        <text>D-glycero-beta-D-manno-heptose 1,7-bisphosphate + H2O = D-glycero-beta-D-manno-heptose 1-phosphate + phosphate</text>
        <dbReference type="Rhea" id="RHEA:28518"/>
        <dbReference type="ChEBI" id="CHEBI:15377"/>
        <dbReference type="ChEBI" id="CHEBI:43474"/>
        <dbReference type="ChEBI" id="CHEBI:60208"/>
        <dbReference type="ChEBI" id="CHEBI:61593"/>
        <dbReference type="EC" id="3.1.3.82"/>
    </reaction>
</comment>
<dbReference type="RefSeq" id="WP_353980547.1">
    <property type="nucleotide sequence ID" value="NZ_CP159578.1"/>
</dbReference>
<dbReference type="NCBIfam" id="TIGR01656">
    <property type="entry name" value="Histidinol-ppas"/>
    <property type="match status" value="1"/>
</dbReference>
<comment type="subunit">
    <text evidence="6">Monomer.</text>
</comment>
<feature type="binding site" evidence="17">
    <location>
        <position position="100"/>
    </location>
    <ligand>
        <name>Zn(2+)</name>
        <dbReference type="ChEBI" id="CHEBI:29105"/>
    </ligand>
</feature>
<dbReference type="SUPFAM" id="SSF56784">
    <property type="entry name" value="HAD-like"/>
    <property type="match status" value="1"/>
</dbReference>
<dbReference type="GO" id="GO:0034200">
    <property type="term" value="F:D-glycero-beta-D-manno-heptose 1,7-bisphosphate 7-phosphatase activity"/>
    <property type="evidence" value="ECO:0007669"/>
    <property type="project" value="UniProtKB-EC"/>
</dbReference>
<evidence type="ECO:0000256" key="17">
    <source>
        <dbReference type="PIRSR" id="PIRSR004682-4"/>
    </source>
</evidence>
<proteinExistence type="inferred from homology"/>
<comment type="cofactor">
    <cofactor evidence="3 17">
        <name>Zn(2+)</name>
        <dbReference type="ChEBI" id="CHEBI:29105"/>
    </cofactor>
</comment>
<dbReference type="AlphaFoldDB" id="A0AB74U5Z3"/>
<dbReference type="Pfam" id="PF13242">
    <property type="entry name" value="Hydrolase_like"/>
    <property type="match status" value="1"/>
</dbReference>
<keyword evidence="8 17" id="KW-0479">Metal-binding</keyword>
<feature type="binding site" evidence="17">
    <location>
        <position position="10"/>
    </location>
    <ligand>
        <name>Mg(2+)</name>
        <dbReference type="ChEBI" id="CHEBI:18420"/>
    </ligand>
</feature>
<dbReference type="InterPro" id="IPR036412">
    <property type="entry name" value="HAD-like_sf"/>
</dbReference>
<feature type="site" description="Stabilizes the phosphoryl group" evidence="16">
    <location>
        <position position="51"/>
    </location>
</feature>
<dbReference type="PANTHER" id="PTHR42891">
    <property type="entry name" value="D-GLYCERO-BETA-D-MANNO-HEPTOSE-1,7-BISPHOSPHATE 7-PHOSPHATASE"/>
    <property type="match status" value="1"/>
</dbReference>
<evidence type="ECO:0000256" key="10">
    <source>
        <dbReference type="ARBA" id="ARBA00022833"/>
    </source>
</evidence>
<keyword evidence="11 17" id="KW-0460">Magnesium</keyword>
<name>A0AB74U5Z3_9GAMM</name>
<reference evidence="18" key="1">
    <citation type="submission" date="2024-06" db="EMBL/GenBank/DDBJ databases">
        <title>Complete genome of Salinicola endophyticus HNIBRBA4755.</title>
        <authorList>
            <person name="Shin S.Y."/>
            <person name="Kang H."/>
            <person name="Song J."/>
        </authorList>
    </citation>
    <scope>NUCLEOTIDE SEQUENCE</scope>
    <source>
        <strain evidence="18">HNIBRBA4755</strain>
    </source>
</reference>
<evidence type="ECO:0000256" key="14">
    <source>
        <dbReference type="PIRNR" id="PIRNR004682"/>
    </source>
</evidence>
<feature type="site" description="Stabilizes the phosphoryl group" evidence="16">
    <location>
        <position position="102"/>
    </location>
</feature>
<accession>A0AB74U5Z3</accession>
<dbReference type="GO" id="GO:0005975">
    <property type="term" value="P:carbohydrate metabolic process"/>
    <property type="evidence" value="ECO:0007669"/>
    <property type="project" value="InterPro"/>
</dbReference>
<evidence type="ECO:0000256" key="13">
    <source>
        <dbReference type="ARBA" id="ARBA00061616"/>
    </source>
</evidence>
<dbReference type="PANTHER" id="PTHR42891:SF1">
    <property type="entry name" value="D-GLYCERO-BETA-D-MANNO-HEPTOSE-1,7-BISPHOSPHATE 7-PHOSPHATASE"/>
    <property type="match status" value="1"/>
</dbReference>
<dbReference type="FunFam" id="3.40.50.1000:FF:000168">
    <property type="entry name" value="D,D-heptose 1,7-bisphosphate phosphatase"/>
    <property type="match status" value="1"/>
</dbReference>
<evidence type="ECO:0000256" key="11">
    <source>
        <dbReference type="ARBA" id="ARBA00022842"/>
    </source>
</evidence>
<feature type="binding site" evidence="17">
    <location>
        <position position="90"/>
    </location>
    <ligand>
        <name>Zn(2+)</name>
        <dbReference type="ChEBI" id="CHEBI:29105"/>
    </ligand>
</feature>
<feature type="active site" description="Proton donor" evidence="15">
    <location>
        <position position="10"/>
    </location>
</feature>
<evidence type="ECO:0000256" key="5">
    <source>
        <dbReference type="ARBA" id="ARBA00004708"/>
    </source>
</evidence>
<feature type="binding site" evidence="17">
    <location>
        <position position="128"/>
    </location>
    <ligand>
        <name>Mg(2+)</name>
        <dbReference type="ChEBI" id="CHEBI:18420"/>
    </ligand>
</feature>
<comment type="similarity">
    <text evidence="13 14">Belongs to the gmhB family.</text>
</comment>
<dbReference type="GO" id="GO:0046872">
    <property type="term" value="F:metal ion binding"/>
    <property type="evidence" value="ECO:0007669"/>
    <property type="project" value="UniProtKB-KW"/>
</dbReference>
<gene>
    <name evidence="18" type="primary">gmhB</name>
    <name evidence="18" type="ORF">ABV408_00230</name>
</gene>
<evidence type="ECO:0000313" key="18">
    <source>
        <dbReference type="EMBL" id="XCJ79636.1"/>
    </source>
</evidence>
<evidence type="ECO:0000256" key="9">
    <source>
        <dbReference type="ARBA" id="ARBA00022801"/>
    </source>
</evidence>
<comment type="subcellular location">
    <subcellularLocation>
        <location evidence="4 14">Cytoplasm</location>
    </subcellularLocation>
</comment>
<evidence type="ECO:0000256" key="3">
    <source>
        <dbReference type="ARBA" id="ARBA00001947"/>
    </source>
</evidence>
<keyword evidence="12 14" id="KW-0119">Carbohydrate metabolism</keyword>